<dbReference type="GO" id="GO:0071949">
    <property type="term" value="F:FAD binding"/>
    <property type="evidence" value="ECO:0007669"/>
    <property type="project" value="InterPro"/>
</dbReference>
<evidence type="ECO:0000256" key="1">
    <source>
        <dbReference type="ARBA" id="ARBA00001974"/>
    </source>
</evidence>
<evidence type="ECO:0000256" key="3">
    <source>
        <dbReference type="ARBA" id="ARBA00022827"/>
    </source>
</evidence>
<dbReference type="GO" id="GO:0016709">
    <property type="term" value="F:oxidoreductase activity, acting on paired donors, with incorporation or reduction of molecular oxygen, NAD(P)H as one donor, and incorporation of one atom of oxygen"/>
    <property type="evidence" value="ECO:0007669"/>
    <property type="project" value="UniProtKB-ARBA"/>
</dbReference>
<protein>
    <recommendedName>
        <fullName evidence="4">FAD-binding domain-containing protein</fullName>
    </recommendedName>
</protein>
<dbReference type="PANTHER" id="PTHR43004:SF19">
    <property type="entry name" value="BINDING MONOOXYGENASE, PUTATIVE (JCVI)-RELATED"/>
    <property type="match status" value="1"/>
</dbReference>
<dbReference type="SUPFAM" id="SSF51905">
    <property type="entry name" value="FAD/NAD(P)-binding domain"/>
    <property type="match status" value="1"/>
</dbReference>
<reference evidence="5" key="1">
    <citation type="submission" date="2020-02" db="EMBL/GenBank/DDBJ databases">
        <authorList>
            <person name="Meier V. D."/>
        </authorList>
    </citation>
    <scope>NUCLEOTIDE SEQUENCE</scope>
    <source>
        <strain evidence="5">AVDCRST_MAG11</strain>
    </source>
</reference>
<organism evidence="5">
    <name type="scientific">uncultured Gemmatimonadaceae bacterium</name>
    <dbReference type="NCBI Taxonomy" id="246130"/>
    <lineage>
        <taxon>Bacteria</taxon>
        <taxon>Pseudomonadati</taxon>
        <taxon>Gemmatimonadota</taxon>
        <taxon>Gemmatimonadia</taxon>
        <taxon>Gemmatimonadales</taxon>
        <taxon>Gemmatimonadaceae</taxon>
        <taxon>environmental samples</taxon>
    </lineage>
</organism>
<dbReference type="InterPro" id="IPR002938">
    <property type="entry name" value="FAD-bd"/>
</dbReference>
<keyword evidence="2" id="KW-0285">Flavoprotein</keyword>
<dbReference type="InterPro" id="IPR036188">
    <property type="entry name" value="FAD/NAD-bd_sf"/>
</dbReference>
<evidence type="ECO:0000313" key="5">
    <source>
        <dbReference type="EMBL" id="CAA9335269.1"/>
    </source>
</evidence>
<feature type="domain" description="FAD-binding" evidence="4">
    <location>
        <begin position="7"/>
        <end position="349"/>
    </location>
</feature>
<dbReference type="Pfam" id="PF01494">
    <property type="entry name" value="FAD_binding_3"/>
    <property type="match status" value="1"/>
</dbReference>
<dbReference type="PRINTS" id="PR00420">
    <property type="entry name" value="RNGMNOXGNASE"/>
</dbReference>
<sequence>MRVVSSDVDVLVVGGGPTGLMLAAGLATAGATCRIVDQEPARPETSRALVVHARSLELLGRLGVADRLVARGRRSVRAHAYVNRRAAARVEFGAGGEDDTPYPFALFVSQVETERVLDEYLAGHGVRVERPVALEGLAVVDGGVRARLRHGDGRAEEVRARYLVGCDGAHSAVRKGAGIAFEGAPYPQDFVLADVDLAGVDDPQAIYVFLAREGLLAAFPLGAVGQYRLIGSRAGDVAPDAGPPTVDEFRALAARVSPFPVTVTAPRWLARFRLHHRLAARYREGPVFLAGDAAHIHSPAGGQGMNTGLQDAANLAWKLALVLRHGAPAALLDSYEAERRPVGRRLLRTTDRLFALAVARNPVALAVAAAVAPRLAPRV</sequence>
<dbReference type="Gene3D" id="3.50.50.60">
    <property type="entry name" value="FAD/NAD(P)-binding domain"/>
    <property type="match status" value="1"/>
</dbReference>
<evidence type="ECO:0000256" key="2">
    <source>
        <dbReference type="ARBA" id="ARBA00022630"/>
    </source>
</evidence>
<dbReference type="PANTHER" id="PTHR43004">
    <property type="entry name" value="TRK SYSTEM POTASSIUM UPTAKE PROTEIN"/>
    <property type="match status" value="1"/>
</dbReference>
<keyword evidence="3" id="KW-0274">FAD</keyword>
<dbReference type="InterPro" id="IPR050641">
    <property type="entry name" value="RIFMO-like"/>
</dbReference>
<dbReference type="Gene3D" id="3.30.70.2450">
    <property type="match status" value="1"/>
</dbReference>
<gene>
    <name evidence="5" type="ORF">AVDCRST_MAG11-2666</name>
</gene>
<comment type="cofactor">
    <cofactor evidence="1">
        <name>FAD</name>
        <dbReference type="ChEBI" id="CHEBI:57692"/>
    </cofactor>
</comment>
<name>A0A6J4LQH3_9BACT</name>
<dbReference type="EMBL" id="CADCTU010000592">
    <property type="protein sequence ID" value="CAA9335269.1"/>
    <property type="molecule type" value="Genomic_DNA"/>
</dbReference>
<evidence type="ECO:0000259" key="4">
    <source>
        <dbReference type="Pfam" id="PF01494"/>
    </source>
</evidence>
<accession>A0A6J4LQH3</accession>
<dbReference type="AlphaFoldDB" id="A0A6J4LQH3"/>
<proteinExistence type="predicted"/>
<feature type="non-terminal residue" evidence="5">
    <location>
        <position position="379"/>
    </location>
</feature>